<dbReference type="InterPro" id="IPR019489">
    <property type="entry name" value="Clp_ATPase_C"/>
</dbReference>
<keyword evidence="4" id="KW-0472">Membrane</keyword>
<dbReference type="EMBL" id="PEZW01000027">
    <property type="protein sequence ID" value="PIS07374.1"/>
    <property type="molecule type" value="Genomic_DNA"/>
</dbReference>
<feature type="transmembrane region" description="Helical" evidence="4">
    <location>
        <begin position="56"/>
        <end position="81"/>
    </location>
</feature>
<dbReference type="Gene3D" id="3.40.50.300">
    <property type="entry name" value="P-loop containing nucleotide triphosphate hydrolases"/>
    <property type="match status" value="2"/>
</dbReference>
<evidence type="ECO:0000256" key="4">
    <source>
        <dbReference type="SAM" id="Phobius"/>
    </source>
</evidence>
<dbReference type="InterPro" id="IPR050130">
    <property type="entry name" value="ClpA_ClpB"/>
</dbReference>
<keyword evidence="4" id="KW-1133">Transmembrane helix</keyword>
<dbReference type="SMART" id="SM01086">
    <property type="entry name" value="ClpB_D2-small"/>
    <property type="match status" value="1"/>
</dbReference>
<feature type="domain" description="AAA+ ATPase" evidence="5">
    <location>
        <begin position="306"/>
        <end position="450"/>
    </location>
</feature>
<proteinExistence type="predicted"/>
<dbReference type="InterPro" id="IPR027417">
    <property type="entry name" value="P-loop_NTPase"/>
</dbReference>
<dbReference type="InterPro" id="IPR001270">
    <property type="entry name" value="ClpA/B"/>
</dbReference>
<accession>A0A2H0W5S8</accession>
<dbReference type="GO" id="GO:0034605">
    <property type="term" value="P:cellular response to heat"/>
    <property type="evidence" value="ECO:0007669"/>
    <property type="project" value="TreeGrafter"/>
</dbReference>
<evidence type="ECO:0000256" key="3">
    <source>
        <dbReference type="ARBA" id="ARBA00023186"/>
    </source>
</evidence>
<dbReference type="Gene3D" id="1.10.8.60">
    <property type="match status" value="2"/>
</dbReference>
<dbReference type="SUPFAM" id="SSF52540">
    <property type="entry name" value="P-loop containing nucleoside triphosphate hydrolases"/>
    <property type="match status" value="2"/>
</dbReference>
<gene>
    <name evidence="7" type="ORF">COT78_04015</name>
</gene>
<dbReference type="PRINTS" id="PR00300">
    <property type="entry name" value="CLPPROTEASEA"/>
</dbReference>
<dbReference type="Pfam" id="PF10431">
    <property type="entry name" value="ClpB_D2-small"/>
    <property type="match status" value="1"/>
</dbReference>
<protein>
    <recommendedName>
        <fullName evidence="9">Clp R domain-containing protein</fullName>
    </recommendedName>
</protein>
<dbReference type="GO" id="GO:0005737">
    <property type="term" value="C:cytoplasm"/>
    <property type="evidence" value="ECO:0007669"/>
    <property type="project" value="TreeGrafter"/>
</dbReference>
<dbReference type="CDD" id="cd19499">
    <property type="entry name" value="RecA-like_ClpB_Hsp104-like"/>
    <property type="match status" value="1"/>
</dbReference>
<dbReference type="Pfam" id="PF07724">
    <property type="entry name" value="AAA_2"/>
    <property type="match status" value="1"/>
</dbReference>
<organism evidence="7 8">
    <name type="scientific">Candidatus Berkelbacteria bacterium CG10_big_fil_rev_8_21_14_0_10_43_13</name>
    <dbReference type="NCBI Taxonomy" id="1974514"/>
    <lineage>
        <taxon>Bacteria</taxon>
        <taxon>Candidatus Berkelbacteria</taxon>
    </lineage>
</organism>
<evidence type="ECO:0000313" key="8">
    <source>
        <dbReference type="Proteomes" id="UP000231382"/>
    </source>
</evidence>
<evidence type="ECO:0000313" key="7">
    <source>
        <dbReference type="EMBL" id="PIS07374.1"/>
    </source>
</evidence>
<comment type="caution">
    <text evidence="7">The sequence shown here is derived from an EMBL/GenBank/DDBJ whole genome shotgun (WGS) entry which is preliminary data.</text>
</comment>
<sequence>MDKNLIVQTNGTAIQKAVNLEKIFSIFLAKFIFFMIYPAGILSIIYIFLVNFFPNAIVGVATTWLGLAYLLLAVFLVFLAIKSFFVQRLKRVPIGALSELKENLAKNEPVNLFAVFSFGLAKATSSLFSNKKIEAITLKELSQYLLQADDMSFIILRLGLNPADVTNALENDQKVADILLAAVDIAIADNHNGICSGDLFFSLYQASAGLKNYLQNFQVEATDIKSLIDWQNKVTAEIESRQGVFNASSFRFSGGVGKDWSFGYTVFLRKFSVDLTESIENYGLGLEIIGRDKEIKQIEDALSRAGGANVVLVGNAGIGKHTTVLGFAKKVIDGEVPRGIAHDDILQIDTEALISGVSSEGDIIQRFSACLSEAAAAGNIIVLIENIDNLFSAQGIGTADLTAVLSPYLESGAMHIIGTSEVGPYNKYIAANTSLANHFVRVSVEEPQGENLVKILEDTAPTIESRTGSIVTFEAIKAVIKSAQRYMVNLTEPERSITLLEGAVTRTTTERGKTIVIDSDVADYISEKFELPAAQAGEKEKTKLLNLEKIMHESVIGQDEAIKALAGAMRRARAQVTDSPKPIGSFLFLGPTGVGKTETAKALARAYFDNANNMIRFDMSEYQTKADIYRLIGTKDETGNLTTYVMEKPFSLLLFDEIEKADPDILNLFLQILDEGILTDGRGQKVSFSNTIIIATSNAGSDVISQTLGQNANYDQLKNTLSQYLIEQHLFKAELLNRFTGVIAFSPLDQKMIAEVAKLLIKNLQSTVLKNKDIKIEIAPDAIDYLAAAGFDPKMGARPMQRTIADKVENMLAEKILKNEIKKGDGLTITKEMIS</sequence>
<evidence type="ECO:0000256" key="1">
    <source>
        <dbReference type="ARBA" id="ARBA00022741"/>
    </source>
</evidence>
<name>A0A2H0W5S8_9BACT</name>
<evidence type="ECO:0000256" key="2">
    <source>
        <dbReference type="ARBA" id="ARBA00022840"/>
    </source>
</evidence>
<keyword evidence="2" id="KW-0067">ATP-binding</keyword>
<dbReference type="InterPro" id="IPR003959">
    <property type="entry name" value="ATPase_AAA_core"/>
</dbReference>
<evidence type="ECO:0000259" key="6">
    <source>
        <dbReference type="SMART" id="SM01086"/>
    </source>
</evidence>
<keyword evidence="1" id="KW-0547">Nucleotide-binding</keyword>
<evidence type="ECO:0000259" key="5">
    <source>
        <dbReference type="SMART" id="SM00382"/>
    </source>
</evidence>
<dbReference type="Proteomes" id="UP000231382">
    <property type="component" value="Unassembled WGS sequence"/>
</dbReference>
<dbReference type="InterPro" id="IPR003593">
    <property type="entry name" value="AAA+_ATPase"/>
</dbReference>
<dbReference type="AlphaFoldDB" id="A0A2H0W5S8"/>
<keyword evidence="4" id="KW-0812">Transmembrane</keyword>
<dbReference type="SMART" id="SM00382">
    <property type="entry name" value="AAA"/>
    <property type="match status" value="2"/>
</dbReference>
<feature type="domain" description="Clp ATPase C-terminal" evidence="6">
    <location>
        <begin position="748"/>
        <end position="835"/>
    </location>
</feature>
<feature type="transmembrane region" description="Helical" evidence="4">
    <location>
        <begin position="31"/>
        <end position="50"/>
    </location>
</feature>
<dbReference type="PANTHER" id="PTHR11638:SF18">
    <property type="entry name" value="HEAT SHOCK PROTEIN 104"/>
    <property type="match status" value="1"/>
</dbReference>
<keyword evidence="3" id="KW-0143">Chaperone</keyword>
<dbReference type="GO" id="GO:0005524">
    <property type="term" value="F:ATP binding"/>
    <property type="evidence" value="ECO:0007669"/>
    <property type="project" value="UniProtKB-KW"/>
</dbReference>
<evidence type="ECO:0008006" key="9">
    <source>
        <dbReference type="Google" id="ProtNLM"/>
    </source>
</evidence>
<feature type="domain" description="AAA+ ATPase" evidence="5">
    <location>
        <begin position="582"/>
        <end position="749"/>
    </location>
</feature>
<dbReference type="PANTHER" id="PTHR11638">
    <property type="entry name" value="ATP-DEPENDENT CLP PROTEASE"/>
    <property type="match status" value="1"/>
</dbReference>
<reference evidence="8" key="1">
    <citation type="submission" date="2017-09" db="EMBL/GenBank/DDBJ databases">
        <title>Depth-based differentiation of microbial function through sediment-hosted aquifers and enrichment of novel symbionts in the deep terrestrial subsurface.</title>
        <authorList>
            <person name="Probst A.J."/>
            <person name="Ladd B."/>
            <person name="Jarett J.K."/>
            <person name="Geller-Mcgrath D.E."/>
            <person name="Sieber C.M.K."/>
            <person name="Emerson J.B."/>
            <person name="Anantharaman K."/>
            <person name="Thomas B.C."/>
            <person name="Malmstrom R."/>
            <person name="Stieglmeier M."/>
            <person name="Klingl A."/>
            <person name="Woyke T."/>
            <person name="Ryan C.M."/>
            <person name="Banfield J.F."/>
        </authorList>
    </citation>
    <scope>NUCLEOTIDE SEQUENCE [LARGE SCALE GENOMIC DNA]</scope>
</reference>
<dbReference type="GO" id="GO:0016887">
    <property type="term" value="F:ATP hydrolysis activity"/>
    <property type="evidence" value="ECO:0007669"/>
    <property type="project" value="InterPro"/>
</dbReference>